<keyword evidence="5" id="KW-1185">Reference proteome</keyword>
<gene>
    <name evidence="4" type="ORF">SEMRO_245_G097540.1</name>
</gene>
<feature type="region of interest" description="Disordered" evidence="1">
    <location>
        <begin position="32"/>
        <end position="89"/>
    </location>
</feature>
<reference evidence="4" key="1">
    <citation type="submission" date="2020-06" db="EMBL/GenBank/DDBJ databases">
        <authorList>
            <consortium name="Plant Systems Biology data submission"/>
        </authorList>
    </citation>
    <scope>NUCLEOTIDE SEQUENCE</scope>
    <source>
        <strain evidence="4">D6</strain>
    </source>
</reference>
<proteinExistence type="predicted"/>
<keyword evidence="2" id="KW-0812">Transmembrane</keyword>
<evidence type="ECO:0000256" key="2">
    <source>
        <dbReference type="SAM" id="Phobius"/>
    </source>
</evidence>
<keyword evidence="3" id="KW-0732">Signal</keyword>
<feature type="transmembrane region" description="Helical" evidence="2">
    <location>
        <begin position="261"/>
        <end position="282"/>
    </location>
</feature>
<evidence type="ECO:0000313" key="5">
    <source>
        <dbReference type="Proteomes" id="UP001153069"/>
    </source>
</evidence>
<feature type="chain" id="PRO_5040367477" evidence="3">
    <location>
        <begin position="21"/>
        <end position="321"/>
    </location>
</feature>
<evidence type="ECO:0000256" key="1">
    <source>
        <dbReference type="SAM" id="MobiDB-lite"/>
    </source>
</evidence>
<evidence type="ECO:0000313" key="4">
    <source>
        <dbReference type="EMBL" id="CAB9505843.1"/>
    </source>
</evidence>
<protein>
    <submittedName>
        <fullName evidence="4">Uncharacterized protein</fullName>
    </submittedName>
</protein>
<feature type="signal peptide" evidence="3">
    <location>
        <begin position="1"/>
        <end position="20"/>
    </location>
</feature>
<feature type="transmembrane region" description="Helical" evidence="2">
    <location>
        <begin position="229"/>
        <end position="249"/>
    </location>
</feature>
<dbReference type="EMBL" id="CAICTM010000244">
    <property type="protein sequence ID" value="CAB9505843.1"/>
    <property type="molecule type" value="Genomic_DNA"/>
</dbReference>
<keyword evidence="2" id="KW-0472">Membrane</keyword>
<dbReference type="AlphaFoldDB" id="A0A9N8HD46"/>
<name>A0A9N8HD46_9STRA</name>
<evidence type="ECO:0000256" key="3">
    <source>
        <dbReference type="SAM" id="SignalP"/>
    </source>
</evidence>
<feature type="compositionally biased region" description="Basic residues" evidence="1">
    <location>
        <begin position="52"/>
        <end position="61"/>
    </location>
</feature>
<accession>A0A9N8HD46</accession>
<feature type="compositionally biased region" description="Low complexity" evidence="1">
    <location>
        <begin position="65"/>
        <end position="75"/>
    </location>
</feature>
<dbReference type="Proteomes" id="UP001153069">
    <property type="component" value="Unassembled WGS sequence"/>
</dbReference>
<organism evidence="4 5">
    <name type="scientific">Seminavis robusta</name>
    <dbReference type="NCBI Taxonomy" id="568900"/>
    <lineage>
        <taxon>Eukaryota</taxon>
        <taxon>Sar</taxon>
        <taxon>Stramenopiles</taxon>
        <taxon>Ochrophyta</taxon>
        <taxon>Bacillariophyta</taxon>
        <taxon>Bacillariophyceae</taxon>
        <taxon>Bacillariophycidae</taxon>
        <taxon>Naviculales</taxon>
        <taxon>Naviculaceae</taxon>
        <taxon>Seminavis</taxon>
    </lineage>
</organism>
<keyword evidence="2" id="KW-1133">Transmembrane helix</keyword>
<dbReference type="OrthoDB" id="5813at2759"/>
<comment type="caution">
    <text evidence="4">The sequence shown here is derived from an EMBL/GenBank/DDBJ whole genome shotgun (WGS) entry which is preliminary data.</text>
</comment>
<sequence length="321" mass="34729">MGRSWKVLCQLLLCSSVALAFCPSLLSGSGSGRNVAPSIAQEPSPSLVTLSAKKKKRRRRKDAAPADPVVDPAPVQEKSPPPTQIPDPVIEKQVDSAPSADINSEIAQLQDVANFEFEQDGMITPLGGETQPAGNAPVEGSGAIPLPDIKETLKRKEMEEKARQVEESLKEKRRIKRSDKEAFTRLLEQQPYADADDSFFEKEEYTTVSALLSEGSKPFLGIPSGPLQVGHFIGSLGIILMAFVEYPGFPLTNLPTPLRDFLQGGLAVTYTINAILAVLAVFKAGERGQPIPLWVVKTLSVGGLAYDQLTQLPLEEGKSKR</sequence>